<dbReference type="InterPro" id="IPR023198">
    <property type="entry name" value="PGP-like_dom2"/>
</dbReference>
<dbReference type="Gene3D" id="3.40.50.1000">
    <property type="entry name" value="HAD superfamily/HAD-like"/>
    <property type="match status" value="1"/>
</dbReference>
<protein>
    <submittedName>
        <fullName evidence="4">Haloacid dehalogenase-like hydrolase domain-containing protein At4g39970</fullName>
    </submittedName>
</protein>
<dbReference type="Proteomes" id="UP001152797">
    <property type="component" value="Unassembled WGS sequence"/>
</dbReference>
<proteinExistence type="predicted"/>
<dbReference type="SFLD" id="SFLDG01129">
    <property type="entry name" value="C1.5:_HAD__Beta-PGM__Phosphata"/>
    <property type="match status" value="1"/>
</dbReference>
<keyword evidence="1" id="KW-0175">Coiled coil</keyword>
<dbReference type="InterPro" id="IPR036412">
    <property type="entry name" value="HAD-like_sf"/>
</dbReference>
<dbReference type="EMBL" id="CAMXCT010006579">
    <property type="protein sequence ID" value="CAI4016343.1"/>
    <property type="molecule type" value="Genomic_DNA"/>
</dbReference>
<comment type="caution">
    <text evidence="3">The sequence shown here is derived from an EMBL/GenBank/DDBJ whole genome shotgun (WGS) entry which is preliminary data.</text>
</comment>
<keyword evidence="4" id="KW-0378">Hydrolase</keyword>
<dbReference type="Pfam" id="PF00702">
    <property type="entry name" value="Hydrolase"/>
    <property type="match status" value="1"/>
</dbReference>
<dbReference type="GO" id="GO:0016787">
    <property type="term" value="F:hydrolase activity"/>
    <property type="evidence" value="ECO:0007669"/>
    <property type="project" value="UniProtKB-KW"/>
</dbReference>
<dbReference type="Gene3D" id="1.10.150.240">
    <property type="entry name" value="Putative phosphatase, domain 2"/>
    <property type="match status" value="1"/>
</dbReference>
<keyword evidence="5" id="KW-1185">Reference proteome</keyword>
<dbReference type="NCBIfam" id="TIGR01509">
    <property type="entry name" value="HAD-SF-IA-v3"/>
    <property type="match status" value="1"/>
</dbReference>
<accession>A0A9P1DUJ6</accession>
<feature type="coiled-coil region" evidence="1">
    <location>
        <begin position="555"/>
        <end position="659"/>
    </location>
</feature>
<feature type="coiled-coil region" evidence="1">
    <location>
        <begin position="356"/>
        <end position="418"/>
    </location>
</feature>
<gene>
    <name evidence="3" type="ORF">C1SCF055_LOCUS41094</name>
</gene>
<organism evidence="3">
    <name type="scientific">Cladocopium goreaui</name>
    <dbReference type="NCBI Taxonomy" id="2562237"/>
    <lineage>
        <taxon>Eukaryota</taxon>
        <taxon>Sar</taxon>
        <taxon>Alveolata</taxon>
        <taxon>Dinophyceae</taxon>
        <taxon>Suessiales</taxon>
        <taxon>Symbiodiniaceae</taxon>
        <taxon>Cladocopium</taxon>
    </lineage>
</organism>
<dbReference type="InterPro" id="IPR023214">
    <property type="entry name" value="HAD_sf"/>
</dbReference>
<sequence length="938" mass="102263">MKQVARADAKLQGAKDVRAEDHKAFKASEVSLMDTISTLDKAAEAVSGNDADKKKLALQQMSSDEANHATDMLLGLAAIVDSGSAKKPALLQAQDGLEDEGMEGSLNGDMQFSCRSTQNQDLLDLLQKMSKEAEKHLAELRQKEEEEGRAHELLTASLKRQLDEDGRSLSAEKNRQRAATVLKAKLQGDRSGAADGIQTVQTTLRTTQDACVQAAADEEASGIGRRKELQVLSEAAKVLQGAAEGVSFLQLSKSSATRRAASSSQQTAPALVEEPTEPRNEGAPERGHVVVKLLGRLAKQQQSPVLAQLAGKISTALRAQGDPLASVRKMVQDLILKMQDGMQREASEEAYCKTETSRSEARIKSLQNTLDTAQSEIDISSSSSTLLGAEIDKQREELEALAKEQAQMTSALDEMKQDYEKSKLDLQKGLEGIQAALEKLQTYYGAGQPALIQKSSDNSAAFAQVEEEASSKEVAIMAASMDMDVSEDQASSDGPKEDEAQNSLATRAAEAVAALQEVATPAAPVAPSQHVASTGAGAGIIQLLQVCESRFADNLAQLETQSSDQQMQQKELMKQNQILTNQKELEVERKTKDKKSADAEVRRLTEELETAKNELQPLQEYYQQVKERCDKRTSREEIMRRRDQEIAGLKEALAVLEGEALVQVESNRVASFLQREGSLEPRALILDCDGVIADSEHLHREAYNEVFAEFGLDTSWSKEPDLVELCYDDLQTLPEDELQNKIGGGKPKMRYHFGIHGWPASSLGPAPKEEADQDKLIDALQDRKTEIYRKYVADGRSSARPGIVELIDTSLDRPDLKTAICSAGTREAAQQVLMAILGEERLDRFDLILLGDDVSRKKPDPLIYRLASERLGVALSNCAVVEDSKIGLEAALAAGMKCYITYTDSTEGQDFGGAVQVVADATKLDLINIFPLFQSESN</sequence>
<dbReference type="AlphaFoldDB" id="A0A9P1DUJ6"/>
<dbReference type="EMBL" id="CAMXCT020006579">
    <property type="protein sequence ID" value="CAL1169718.1"/>
    <property type="molecule type" value="Genomic_DNA"/>
</dbReference>
<evidence type="ECO:0000313" key="5">
    <source>
        <dbReference type="Proteomes" id="UP001152797"/>
    </source>
</evidence>
<evidence type="ECO:0000313" key="3">
    <source>
        <dbReference type="EMBL" id="CAI4016343.1"/>
    </source>
</evidence>
<dbReference type="EMBL" id="CAMXCT030006579">
    <property type="protein sequence ID" value="CAL4803655.1"/>
    <property type="molecule type" value="Genomic_DNA"/>
</dbReference>
<feature type="compositionally biased region" description="Low complexity" evidence="2">
    <location>
        <begin position="258"/>
        <end position="268"/>
    </location>
</feature>
<evidence type="ECO:0000313" key="4">
    <source>
        <dbReference type="EMBL" id="CAL4803655.1"/>
    </source>
</evidence>
<dbReference type="OrthoDB" id="431144at2759"/>
<feature type="region of interest" description="Disordered" evidence="2">
    <location>
        <begin position="258"/>
        <end position="284"/>
    </location>
</feature>
<evidence type="ECO:0000256" key="1">
    <source>
        <dbReference type="SAM" id="Coils"/>
    </source>
</evidence>
<dbReference type="InterPro" id="IPR044999">
    <property type="entry name" value="CbbY-like"/>
</dbReference>
<dbReference type="PANTHER" id="PTHR42896">
    <property type="entry name" value="XYLULOSE-1,5-BISPHOSPHATE (XUBP) PHOSPHATASE"/>
    <property type="match status" value="1"/>
</dbReference>
<reference evidence="3" key="1">
    <citation type="submission" date="2022-10" db="EMBL/GenBank/DDBJ databases">
        <authorList>
            <person name="Chen Y."/>
            <person name="Dougan E. K."/>
            <person name="Chan C."/>
            <person name="Rhodes N."/>
            <person name="Thang M."/>
        </authorList>
    </citation>
    <scope>NUCLEOTIDE SEQUENCE</scope>
</reference>
<name>A0A9P1DUJ6_9DINO</name>
<evidence type="ECO:0000256" key="2">
    <source>
        <dbReference type="SAM" id="MobiDB-lite"/>
    </source>
</evidence>
<feature type="coiled-coil region" evidence="1">
    <location>
        <begin position="119"/>
        <end position="150"/>
    </location>
</feature>
<dbReference type="SUPFAM" id="SSF56784">
    <property type="entry name" value="HAD-like"/>
    <property type="match status" value="1"/>
</dbReference>
<reference evidence="4 5" key="2">
    <citation type="submission" date="2024-05" db="EMBL/GenBank/DDBJ databases">
        <authorList>
            <person name="Chen Y."/>
            <person name="Shah S."/>
            <person name="Dougan E. K."/>
            <person name="Thang M."/>
            <person name="Chan C."/>
        </authorList>
    </citation>
    <scope>NUCLEOTIDE SEQUENCE [LARGE SCALE GENOMIC DNA]</scope>
</reference>
<dbReference type="InterPro" id="IPR006439">
    <property type="entry name" value="HAD-SF_hydro_IA"/>
</dbReference>
<dbReference type="SFLD" id="SFLDS00003">
    <property type="entry name" value="Haloacid_Dehalogenase"/>
    <property type="match status" value="1"/>
</dbReference>
<feature type="region of interest" description="Disordered" evidence="2">
    <location>
        <begin position="484"/>
        <end position="505"/>
    </location>
</feature>
<dbReference type="PANTHER" id="PTHR42896:SF4">
    <property type="entry name" value="OS08G0485900 PROTEIN"/>
    <property type="match status" value="1"/>
</dbReference>